<keyword evidence="2" id="KW-0413">Isomerase</keyword>
<dbReference type="EMBL" id="MPTC01000027">
    <property type="protein sequence ID" value="OMD36761.1"/>
    <property type="molecule type" value="Genomic_DNA"/>
</dbReference>
<dbReference type="PANTHER" id="PTHR12110:SF53">
    <property type="entry name" value="BLR5974 PROTEIN"/>
    <property type="match status" value="1"/>
</dbReference>
<reference evidence="2 3" key="1">
    <citation type="submission" date="2016-10" db="EMBL/GenBank/DDBJ databases">
        <title>Paenibacillus species isolates.</title>
        <authorList>
            <person name="Beno S.M."/>
        </authorList>
    </citation>
    <scope>NUCLEOTIDE SEQUENCE [LARGE SCALE GENOMIC DNA]</scope>
    <source>
        <strain evidence="2 3">FSL H7-0710</strain>
    </source>
</reference>
<name>A0A1R0XNS9_9BACL</name>
<dbReference type="Gene3D" id="3.20.20.150">
    <property type="entry name" value="Divalent-metal-dependent TIM barrel enzymes"/>
    <property type="match status" value="1"/>
</dbReference>
<comment type="caution">
    <text evidence="2">The sequence shown here is derived from an EMBL/GenBank/DDBJ whole genome shotgun (WGS) entry which is preliminary data.</text>
</comment>
<proteinExistence type="predicted"/>
<dbReference type="RefSeq" id="WP_076120877.1">
    <property type="nucleotide sequence ID" value="NZ_MPTC01000027.1"/>
</dbReference>
<organism evidence="2 3">
    <name type="scientific">Paenibacillus odorifer</name>
    <dbReference type="NCBI Taxonomy" id="189426"/>
    <lineage>
        <taxon>Bacteria</taxon>
        <taxon>Bacillati</taxon>
        <taxon>Bacillota</taxon>
        <taxon>Bacilli</taxon>
        <taxon>Bacillales</taxon>
        <taxon>Paenibacillaceae</taxon>
        <taxon>Paenibacillus</taxon>
    </lineage>
</organism>
<sequence>MKLGISTYSLHSAFSTGELTIEGVIETIADLGAEHAEIVPLGINLVENPELIDQIVRTAAGRGLELSNYAIGANFAGLETAERQREVERVKREVDVCAALGIKKMRHDVASSEDLSITHFLEELPRLAEACREIADYAAGLGITTSVENHGYFIQHSDRVQALVHAVGRDNFRTTLDIGNFLCADEDPLIAVTNNIKLASMVHFKDFYIRPQDRQPGEGWFQSSGGNWLRGAIVGQGDIDMPSVIRTVKGSGYDGYISVEFEGMEECRKGTRLGLEYIKRVWNQI</sequence>
<evidence type="ECO:0000313" key="2">
    <source>
        <dbReference type="EMBL" id="OMD36761.1"/>
    </source>
</evidence>
<evidence type="ECO:0000259" key="1">
    <source>
        <dbReference type="Pfam" id="PF01261"/>
    </source>
</evidence>
<dbReference type="PANTHER" id="PTHR12110">
    <property type="entry name" value="HYDROXYPYRUVATE ISOMERASE"/>
    <property type="match status" value="1"/>
</dbReference>
<evidence type="ECO:0000313" key="3">
    <source>
        <dbReference type="Proteomes" id="UP000187439"/>
    </source>
</evidence>
<dbReference type="Pfam" id="PF01261">
    <property type="entry name" value="AP_endonuc_2"/>
    <property type="match status" value="1"/>
</dbReference>
<dbReference type="SUPFAM" id="SSF51658">
    <property type="entry name" value="Xylose isomerase-like"/>
    <property type="match status" value="1"/>
</dbReference>
<dbReference type="OrthoDB" id="256906at2"/>
<dbReference type="GO" id="GO:0016853">
    <property type="term" value="F:isomerase activity"/>
    <property type="evidence" value="ECO:0007669"/>
    <property type="project" value="UniProtKB-KW"/>
</dbReference>
<gene>
    <name evidence="2" type="ORF">BSK52_23430</name>
</gene>
<feature type="domain" description="Xylose isomerase-like TIM barrel" evidence="1">
    <location>
        <begin position="26"/>
        <end position="280"/>
    </location>
</feature>
<protein>
    <submittedName>
        <fullName evidence="2">Sugar phosphate isomerase</fullName>
    </submittedName>
</protein>
<dbReference type="InterPro" id="IPR050312">
    <property type="entry name" value="IolE/XylAMocC-like"/>
</dbReference>
<dbReference type="Proteomes" id="UP000187439">
    <property type="component" value="Unassembled WGS sequence"/>
</dbReference>
<accession>A0A1R0XNS9</accession>
<dbReference type="InterPro" id="IPR013022">
    <property type="entry name" value="Xyl_isomerase-like_TIM-brl"/>
</dbReference>
<dbReference type="InterPro" id="IPR036237">
    <property type="entry name" value="Xyl_isomerase-like_sf"/>
</dbReference>
<dbReference type="AlphaFoldDB" id="A0A1R0XNS9"/>